<dbReference type="PANTHER" id="PTHR14136:SF17">
    <property type="entry name" value="BTB_POZ DOMAIN-CONTAINING PROTEIN KCTD9"/>
    <property type="match status" value="1"/>
</dbReference>
<dbReference type="InterPro" id="IPR011990">
    <property type="entry name" value="TPR-like_helical_dom_sf"/>
</dbReference>
<dbReference type="Gene3D" id="1.25.40.10">
    <property type="entry name" value="Tetratricopeptide repeat domain"/>
    <property type="match status" value="1"/>
</dbReference>
<evidence type="ECO:0000256" key="1">
    <source>
        <dbReference type="ARBA" id="ARBA00022737"/>
    </source>
</evidence>
<accession>A0A2A2TKZ8</accession>
<sequence length="257" mass="27162">MKIHILATALFLTTVSITTTAQAANSEHLKQLLATKNCQNCDLSGAGLVMADLQGADLSGANFAGANLSRANLTGADLRGANLSGASLFGANLNYAKLSGATIVGTDLRNAYLYGIELTDVTVNGANLQGASGIPSQIATPEEFYTLGVTSAEKGNKQQAIDYFNQAISIKPDYAGAFLARGIARYQLFDREGAFQDAQAAEKLFTTQNNQNGFQTAQAFIVELKTPPGETKINTGKPSFFDFVSGLTSVLLQFLPF</sequence>
<keyword evidence="4" id="KW-0732">Signal</keyword>
<evidence type="ECO:0000313" key="5">
    <source>
        <dbReference type="EMBL" id="PAX57138.1"/>
    </source>
</evidence>
<dbReference type="Pfam" id="PF00805">
    <property type="entry name" value="Pentapeptide"/>
    <property type="match status" value="1"/>
</dbReference>
<dbReference type="InterPro" id="IPR001646">
    <property type="entry name" value="5peptide_repeat"/>
</dbReference>
<organism evidence="5 6">
    <name type="scientific">Brunnivagina elsteri CCALA 953</name>
    <dbReference type="NCBI Taxonomy" id="987040"/>
    <lineage>
        <taxon>Bacteria</taxon>
        <taxon>Bacillati</taxon>
        <taxon>Cyanobacteriota</taxon>
        <taxon>Cyanophyceae</taxon>
        <taxon>Nostocales</taxon>
        <taxon>Calotrichaceae</taxon>
        <taxon>Brunnivagina</taxon>
    </lineage>
</organism>
<gene>
    <name evidence="5" type="ORF">CK510_09385</name>
</gene>
<dbReference type="SMART" id="SM00028">
    <property type="entry name" value="TPR"/>
    <property type="match status" value="2"/>
</dbReference>
<dbReference type="SUPFAM" id="SSF141571">
    <property type="entry name" value="Pentapeptide repeat-like"/>
    <property type="match status" value="1"/>
</dbReference>
<keyword evidence="6" id="KW-1185">Reference proteome</keyword>
<evidence type="ECO:0000256" key="2">
    <source>
        <dbReference type="ARBA" id="ARBA00022803"/>
    </source>
</evidence>
<keyword evidence="1" id="KW-0677">Repeat</keyword>
<proteinExistence type="predicted"/>
<feature type="repeat" description="TPR" evidence="3">
    <location>
        <begin position="141"/>
        <end position="174"/>
    </location>
</feature>
<reference evidence="5 6" key="1">
    <citation type="submission" date="2017-08" db="EMBL/GenBank/DDBJ databases">
        <title>Draft genome sequence of filamentous cyanobacterium Calothrix elsteri CCALA 953.</title>
        <authorList>
            <person name="Gagunashvili A.N."/>
            <person name="Elster J."/>
            <person name="Andresson O.S."/>
        </authorList>
    </citation>
    <scope>NUCLEOTIDE SEQUENCE [LARGE SCALE GENOMIC DNA]</scope>
    <source>
        <strain evidence="5 6">CCALA 953</strain>
    </source>
</reference>
<name>A0A2A2TKZ8_9CYAN</name>
<dbReference type="InterPro" id="IPR019734">
    <property type="entry name" value="TPR_rpt"/>
</dbReference>
<dbReference type="OrthoDB" id="481042at2"/>
<evidence type="ECO:0000256" key="4">
    <source>
        <dbReference type="SAM" id="SignalP"/>
    </source>
</evidence>
<dbReference type="Gene3D" id="2.160.20.80">
    <property type="entry name" value="E3 ubiquitin-protein ligase SopA"/>
    <property type="match status" value="1"/>
</dbReference>
<dbReference type="Pfam" id="PF07719">
    <property type="entry name" value="TPR_2"/>
    <property type="match status" value="1"/>
</dbReference>
<feature type="chain" id="PRO_5012810505" evidence="4">
    <location>
        <begin position="24"/>
        <end position="257"/>
    </location>
</feature>
<dbReference type="SUPFAM" id="SSF48452">
    <property type="entry name" value="TPR-like"/>
    <property type="match status" value="1"/>
</dbReference>
<protein>
    <submittedName>
        <fullName evidence="5">Uncharacterized protein</fullName>
    </submittedName>
</protein>
<dbReference type="EMBL" id="NTFS01000075">
    <property type="protein sequence ID" value="PAX57138.1"/>
    <property type="molecule type" value="Genomic_DNA"/>
</dbReference>
<dbReference type="RefSeq" id="WP_095721450.1">
    <property type="nucleotide sequence ID" value="NZ_NTFS01000075.1"/>
</dbReference>
<dbReference type="Proteomes" id="UP000218238">
    <property type="component" value="Unassembled WGS sequence"/>
</dbReference>
<dbReference type="InterPro" id="IPR013105">
    <property type="entry name" value="TPR_2"/>
</dbReference>
<dbReference type="PANTHER" id="PTHR14136">
    <property type="entry name" value="BTB_POZ DOMAIN-CONTAINING PROTEIN KCTD9"/>
    <property type="match status" value="1"/>
</dbReference>
<keyword evidence="2 3" id="KW-0802">TPR repeat</keyword>
<dbReference type="InterPro" id="IPR051082">
    <property type="entry name" value="Pentapeptide-BTB/POZ_domain"/>
</dbReference>
<dbReference type="PROSITE" id="PS50005">
    <property type="entry name" value="TPR"/>
    <property type="match status" value="1"/>
</dbReference>
<comment type="caution">
    <text evidence="5">The sequence shown here is derived from an EMBL/GenBank/DDBJ whole genome shotgun (WGS) entry which is preliminary data.</text>
</comment>
<dbReference type="AlphaFoldDB" id="A0A2A2TKZ8"/>
<evidence type="ECO:0000256" key="3">
    <source>
        <dbReference type="PROSITE-ProRule" id="PRU00339"/>
    </source>
</evidence>
<evidence type="ECO:0000313" key="6">
    <source>
        <dbReference type="Proteomes" id="UP000218238"/>
    </source>
</evidence>
<feature type="signal peptide" evidence="4">
    <location>
        <begin position="1"/>
        <end position="23"/>
    </location>
</feature>